<dbReference type="GO" id="GO:0005890">
    <property type="term" value="C:sodium:potassium-exchanging ATPase complex"/>
    <property type="evidence" value="ECO:0007669"/>
    <property type="project" value="InterPro"/>
</dbReference>
<feature type="compositionally biased region" description="Basic residues" evidence="1">
    <location>
        <begin position="60"/>
        <end position="69"/>
    </location>
</feature>
<comment type="caution">
    <text evidence="2">The sequence shown here is derived from an EMBL/GenBank/DDBJ whole genome shotgun (WGS) entry which is preliminary data.</text>
</comment>
<dbReference type="InterPro" id="IPR000402">
    <property type="entry name" value="Na/K_ATPase_sub_beta"/>
</dbReference>
<dbReference type="EMBL" id="JAUEPP010000001">
    <property type="protein sequence ID" value="KAK3355512.1"/>
    <property type="molecule type" value="Genomic_DNA"/>
</dbReference>
<dbReference type="RefSeq" id="XP_062686890.1">
    <property type="nucleotide sequence ID" value="XM_062826092.1"/>
</dbReference>
<dbReference type="GO" id="GO:0006814">
    <property type="term" value="P:sodium ion transport"/>
    <property type="evidence" value="ECO:0007669"/>
    <property type="project" value="InterPro"/>
</dbReference>
<proteinExistence type="predicted"/>
<accession>A0AAE0JPV7</accession>
<keyword evidence="3" id="KW-1185">Reference proteome</keyword>
<dbReference type="AlphaFoldDB" id="A0AAE0JPV7"/>
<reference evidence="2" key="1">
    <citation type="journal article" date="2023" name="Mol. Phylogenet. Evol.">
        <title>Genome-scale phylogeny and comparative genomics of the fungal order Sordariales.</title>
        <authorList>
            <person name="Hensen N."/>
            <person name="Bonometti L."/>
            <person name="Westerberg I."/>
            <person name="Brannstrom I.O."/>
            <person name="Guillou S."/>
            <person name="Cros-Aarteil S."/>
            <person name="Calhoun S."/>
            <person name="Haridas S."/>
            <person name="Kuo A."/>
            <person name="Mondo S."/>
            <person name="Pangilinan J."/>
            <person name="Riley R."/>
            <person name="LaButti K."/>
            <person name="Andreopoulos B."/>
            <person name="Lipzen A."/>
            <person name="Chen C."/>
            <person name="Yan M."/>
            <person name="Daum C."/>
            <person name="Ng V."/>
            <person name="Clum A."/>
            <person name="Steindorff A."/>
            <person name="Ohm R.A."/>
            <person name="Martin F."/>
            <person name="Silar P."/>
            <person name="Natvig D.O."/>
            <person name="Lalanne C."/>
            <person name="Gautier V."/>
            <person name="Ament-Velasquez S.L."/>
            <person name="Kruys A."/>
            <person name="Hutchinson M.I."/>
            <person name="Powell A.J."/>
            <person name="Barry K."/>
            <person name="Miller A.N."/>
            <person name="Grigoriev I.V."/>
            <person name="Debuchy R."/>
            <person name="Gladieux P."/>
            <person name="Hiltunen Thoren M."/>
            <person name="Johannesson H."/>
        </authorList>
    </citation>
    <scope>NUCLEOTIDE SEQUENCE</scope>
    <source>
        <strain evidence="2">CBS 560.94</strain>
    </source>
</reference>
<feature type="compositionally biased region" description="Basic residues" evidence="1">
    <location>
        <begin position="129"/>
        <end position="149"/>
    </location>
</feature>
<evidence type="ECO:0000256" key="1">
    <source>
        <dbReference type="SAM" id="MobiDB-lite"/>
    </source>
</evidence>
<organism evidence="2 3">
    <name type="scientific">Neurospora tetraspora</name>
    <dbReference type="NCBI Taxonomy" id="94610"/>
    <lineage>
        <taxon>Eukaryota</taxon>
        <taxon>Fungi</taxon>
        <taxon>Dikarya</taxon>
        <taxon>Ascomycota</taxon>
        <taxon>Pezizomycotina</taxon>
        <taxon>Sordariomycetes</taxon>
        <taxon>Sordariomycetidae</taxon>
        <taxon>Sordariales</taxon>
        <taxon>Sordariaceae</taxon>
        <taxon>Neurospora</taxon>
    </lineage>
</organism>
<gene>
    <name evidence="2" type="ORF">B0H65DRAFT_452265</name>
</gene>
<feature type="compositionally biased region" description="Low complexity" evidence="1">
    <location>
        <begin position="32"/>
        <end position="41"/>
    </location>
</feature>
<evidence type="ECO:0000313" key="3">
    <source>
        <dbReference type="Proteomes" id="UP001278500"/>
    </source>
</evidence>
<dbReference type="GO" id="GO:0006813">
    <property type="term" value="P:potassium ion transport"/>
    <property type="evidence" value="ECO:0007669"/>
    <property type="project" value="InterPro"/>
</dbReference>
<name>A0AAE0JPV7_9PEZI</name>
<feature type="region of interest" description="Disordered" evidence="1">
    <location>
        <begin position="32"/>
        <end position="175"/>
    </location>
</feature>
<dbReference type="Proteomes" id="UP001278500">
    <property type="component" value="Unassembled WGS sequence"/>
</dbReference>
<dbReference type="GeneID" id="87863246"/>
<evidence type="ECO:0000313" key="2">
    <source>
        <dbReference type="EMBL" id="KAK3355512.1"/>
    </source>
</evidence>
<reference evidence="2" key="2">
    <citation type="submission" date="2023-06" db="EMBL/GenBank/DDBJ databases">
        <authorList>
            <consortium name="Lawrence Berkeley National Laboratory"/>
            <person name="Haridas S."/>
            <person name="Hensen N."/>
            <person name="Bonometti L."/>
            <person name="Westerberg I."/>
            <person name="Brannstrom I.O."/>
            <person name="Guillou S."/>
            <person name="Cros-Aarteil S."/>
            <person name="Calhoun S."/>
            <person name="Kuo A."/>
            <person name="Mondo S."/>
            <person name="Pangilinan J."/>
            <person name="Riley R."/>
            <person name="Labutti K."/>
            <person name="Andreopoulos B."/>
            <person name="Lipzen A."/>
            <person name="Chen C."/>
            <person name="Yanf M."/>
            <person name="Daum C."/>
            <person name="Ng V."/>
            <person name="Clum A."/>
            <person name="Steindorff A."/>
            <person name="Ohm R."/>
            <person name="Martin F."/>
            <person name="Silar P."/>
            <person name="Natvig D."/>
            <person name="Lalanne C."/>
            <person name="Gautier V."/>
            <person name="Ament-Velasquez S.L."/>
            <person name="Kruys A."/>
            <person name="Hutchinson M.I."/>
            <person name="Powell A.J."/>
            <person name="Barry K."/>
            <person name="Miller A.N."/>
            <person name="Grigoriev I.V."/>
            <person name="Debuchy R."/>
            <person name="Gladieux P."/>
            <person name="Thoren M.H."/>
            <person name="Johannesson H."/>
        </authorList>
    </citation>
    <scope>NUCLEOTIDE SEQUENCE</scope>
    <source>
        <strain evidence="2">CBS 560.94</strain>
    </source>
</reference>
<dbReference type="PROSITE" id="PS00391">
    <property type="entry name" value="ATPASE_NA_K_BETA_2"/>
    <property type="match status" value="1"/>
</dbReference>
<sequence>MVTSVGSQIRGSVHGEGAQTCRHLGLHHALSLHSQVSTSSSAAEREHRAQAEGANTLRKIGAKTKCKRPTIREVTGGEENAVYEENDDARSTRQGSRHRGAASPTRCATGARNRAQGCSPGRPHCTGGKQRRPQGARRWRRSQCRQRSRALRDCSGREGNRQNGKDEGDGVLDGGFNIRSQSRILLTSYSRTARAYIYEGDKS</sequence>
<feature type="compositionally biased region" description="Basic and acidic residues" evidence="1">
    <location>
        <begin position="150"/>
        <end position="168"/>
    </location>
</feature>
<protein>
    <submittedName>
        <fullName evidence="2">Uncharacterized protein</fullName>
    </submittedName>
</protein>